<dbReference type="InterPro" id="IPR008011">
    <property type="entry name" value="Complex1_LYR_dom"/>
</dbReference>
<comment type="similarity">
    <text evidence="1">Belongs to the complex I LYR family.</text>
</comment>
<accession>A0ABN8LJR0</accession>
<protein>
    <recommendedName>
        <fullName evidence="2">Complex 1 LYR protein domain-containing protein</fullName>
    </recommendedName>
</protein>
<feature type="domain" description="Complex 1 LYR protein" evidence="2">
    <location>
        <begin position="40"/>
        <end position="85"/>
    </location>
</feature>
<organism evidence="3 4">
    <name type="scientific">Porites evermanni</name>
    <dbReference type="NCBI Taxonomy" id="104178"/>
    <lineage>
        <taxon>Eukaryota</taxon>
        <taxon>Metazoa</taxon>
        <taxon>Cnidaria</taxon>
        <taxon>Anthozoa</taxon>
        <taxon>Hexacorallia</taxon>
        <taxon>Scleractinia</taxon>
        <taxon>Fungiina</taxon>
        <taxon>Poritidae</taxon>
        <taxon>Porites</taxon>
    </lineage>
</organism>
<dbReference type="Proteomes" id="UP001159427">
    <property type="component" value="Unassembled WGS sequence"/>
</dbReference>
<gene>
    <name evidence="3" type="ORF">PEVE_00037079</name>
</gene>
<evidence type="ECO:0000256" key="1">
    <source>
        <dbReference type="ARBA" id="ARBA00009508"/>
    </source>
</evidence>
<dbReference type="CDD" id="cd20265">
    <property type="entry name" value="Complex1_LYR_ETFRF1_LYRM5"/>
    <property type="match status" value="1"/>
</dbReference>
<sequence length="111" mass="13548">MTSPNNLRFAVKHLYKQVRNFISCCTLYIKKLFAYFLPFQLLYLGRDYPAGEQYFKSKLKRAFIKHREETDPEKIKMLIARGEYVIKELEALYMLRKYRTLKQRYYGDEQK</sequence>
<dbReference type="PANTHER" id="PTHR21024">
    <property type="entry name" value="GROWTH HORMONE-INDUCIBLE SOLUBLE PROTEIN-RELATED"/>
    <property type="match status" value="1"/>
</dbReference>
<dbReference type="Pfam" id="PF05347">
    <property type="entry name" value="Complex1_LYR"/>
    <property type="match status" value="1"/>
</dbReference>
<reference evidence="3 4" key="1">
    <citation type="submission" date="2022-05" db="EMBL/GenBank/DDBJ databases">
        <authorList>
            <consortium name="Genoscope - CEA"/>
            <person name="William W."/>
        </authorList>
    </citation>
    <scope>NUCLEOTIDE SEQUENCE [LARGE SCALE GENOMIC DNA]</scope>
</reference>
<keyword evidence="4" id="KW-1185">Reference proteome</keyword>
<proteinExistence type="inferred from homology"/>
<dbReference type="InterPro" id="IPR052000">
    <property type="entry name" value="ETFRF1"/>
</dbReference>
<comment type="caution">
    <text evidence="3">The sequence shown here is derived from an EMBL/GenBank/DDBJ whole genome shotgun (WGS) entry which is preliminary data.</text>
</comment>
<dbReference type="PANTHER" id="PTHR21024:SF0">
    <property type="entry name" value="ELECTRON TRANSFER FLAVOPROTEIN REGULATORY FACTOR 1"/>
    <property type="match status" value="1"/>
</dbReference>
<evidence type="ECO:0000259" key="2">
    <source>
        <dbReference type="Pfam" id="PF05347"/>
    </source>
</evidence>
<evidence type="ECO:0000313" key="3">
    <source>
        <dbReference type="EMBL" id="CAH3017358.1"/>
    </source>
</evidence>
<dbReference type="EMBL" id="CALNXI010000060">
    <property type="protein sequence ID" value="CAH3017358.1"/>
    <property type="molecule type" value="Genomic_DNA"/>
</dbReference>
<name>A0ABN8LJR0_9CNID</name>
<dbReference type="InterPro" id="IPR045296">
    <property type="entry name" value="Complex1_LYR_ETFRF1_LYRM5"/>
</dbReference>
<evidence type="ECO:0000313" key="4">
    <source>
        <dbReference type="Proteomes" id="UP001159427"/>
    </source>
</evidence>